<protein>
    <submittedName>
        <fullName evidence="1">Uncharacterized protein</fullName>
    </submittedName>
</protein>
<name>M2PQJ9_CERS8</name>
<organism evidence="1 2">
    <name type="scientific">Ceriporiopsis subvermispora (strain B)</name>
    <name type="common">White-rot fungus</name>
    <name type="synonym">Gelatoporia subvermispora</name>
    <dbReference type="NCBI Taxonomy" id="914234"/>
    <lineage>
        <taxon>Eukaryota</taxon>
        <taxon>Fungi</taxon>
        <taxon>Dikarya</taxon>
        <taxon>Basidiomycota</taxon>
        <taxon>Agaricomycotina</taxon>
        <taxon>Agaricomycetes</taxon>
        <taxon>Polyporales</taxon>
        <taxon>Gelatoporiaceae</taxon>
        <taxon>Gelatoporia</taxon>
    </lineage>
</organism>
<dbReference type="AlphaFoldDB" id="M2PQJ9"/>
<evidence type="ECO:0000313" key="2">
    <source>
        <dbReference type="Proteomes" id="UP000016930"/>
    </source>
</evidence>
<dbReference type="STRING" id="914234.M2PQJ9"/>
<dbReference type="PANTHER" id="PTHR33266">
    <property type="entry name" value="CHROMOSOME 15, WHOLE GENOME SHOTGUN SEQUENCE"/>
    <property type="match status" value="1"/>
</dbReference>
<gene>
    <name evidence="1" type="ORF">CERSUDRAFT_92862</name>
</gene>
<dbReference type="OrthoDB" id="2804161at2759"/>
<dbReference type="EMBL" id="KB445794">
    <property type="protein sequence ID" value="EMD38829.1"/>
    <property type="molecule type" value="Genomic_DNA"/>
</dbReference>
<evidence type="ECO:0000313" key="1">
    <source>
        <dbReference type="EMBL" id="EMD38829.1"/>
    </source>
</evidence>
<dbReference type="PANTHER" id="PTHR33266:SF1">
    <property type="entry name" value="F-BOX DOMAIN-CONTAINING PROTEIN"/>
    <property type="match status" value="1"/>
</dbReference>
<dbReference type="HOGENOM" id="CLU_009568_2_0_1"/>
<reference evidence="1 2" key="1">
    <citation type="journal article" date="2012" name="Proc. Natl. Acad. Sci. U.S.A.">
        <title>Comparative genomics of Ceriporiopsis subvermispora and Phanerochaete chrysosporium provide insight into selective ligninolysis.</title>
        <authorList>
            <person name="Fernandez-Fueyo E."/>
            <person name="Ruiz-Duenas F.J."/>
            <person name="Ferreira P."/>
            <person name="Floudas D."/>
            <person name="Hibbett D.S."/>
            <person name="Canessa P."/>
            <person name="Larrondo L.F."/>
            <person name="James T.Y."/>
            <person name="Seelenfreund D."/>
            <person name="Lobos S."/>
            <person name="Polanco R."/>
            <person name="Tello M."/>
            <person name="Honda Y."/>
            <person name="Watanabe T."/>
            <person name="Watanabe T."/>
            <person name="Ryu J.S."/>
            <person name="Kubicek C.P."/>
            <person name="Schmoll M."/>
            <person name="Gaskell J."/>
            <person name="Hammel K.E."/>
            <person name="St John F.J."/>
            <person name="Vanden Wymelenberg A."/>
            <person name="Sabat G."/>
            <person name="Splinter BonDurant S."/>
            <person name="Syed K."/>
            <person name="Yadav J.S."/>
            <person name="Doddapaneni H."/>
            <person name="Subramanian V."/>
            <person name="Lavin J.L."/>
            <person name="Oguiza J.A."/>
            <person name="Perez G."/>
            <person name="Pisabarro A.G."/>
            <person name="Ramirez L."/>
            <person name="Santoyo F."/>
            <person name="Master E."/>
            <person name="Coutinho P.M."/>
            <person name="Henrissat B."/>
            <person name="Lombard V."/>
            <person name="Magnuson J.K."/>
            <person name="Kuees U."/>
            <person name="Hori C."/>
            <person name="Igarashi K."/>
            <person name="Samejima M."/>
            <person name="Held B.W."/>
            <person name="Barry K.W."/>
            <person name="LaButti K.M."/>
            <person name="Lapidus A."/>
            <person name="Lindquist E.A."/>
            <person name="Lucas S.M."/>
            <person name="Riley R."/>
            <person name="Salamov A.A."/>
            <person name="Hoffmeister D."/>
            <person name="Schwenk D."/>
            <person name="Hadar Y."/>
            <person name="Yarden O."/>
            <person name="de Vries R.P."/>
            <person name="Wiebenga A."/>
            <person name="Stenlid J."/>
            <person name="Eastwood D."/>
            <person name="Grigoriev I.V."/>
            <person name="Berka R.M."/>
            <person name="Blanchette R.A."/>
            <person name="Kersten P."/>
            <person name="Martinez A.T."/>
            <person name="Vicuna R."/>
            <person name="Cullen D."/>
        </authorList>
    </citation>
    <scope>NUCLEOTIDE SEQUENCE [LARGE SCALE GENOMIC DNA]</scope>
    <source>
        <strain evidence="1 2">B</strain>
    </source>
</reference>
<accession>M2PQJ9</accession>
<keyword evidence="2" id="KW-1185">Reference proteome</keyword>
<sequence length="823" mass="93490">MSPSTQSDPDPWPFLNRLACTICTNALDEGRAWRTSYNGTAHCALSHHVDKNSNPDVYLRLYPIIGPSGIGKSRVVDQFSCENFVIPLNFSNREHAFPPPDLDLKKWIDEETYKLAVVKLTDKPTVELDWYRIDVFFRILLIAILRTTKEVIEEGIRNVIEKEPRLDAAEKEILLANFPTALAAQFHTYMTVGQGTRRPGALRTVFYERVMQKANPLCHNLHVILNSVGAKRDSIRDQFRGYQKPVQDSAQGLFCSLAEASAGEGSSKKVQQITFAIDGAEEFQTFKQCSNGDPWSQMFGFIRAFRALHRMPVNCFVIARTWSLFGPPKGDIDPSDRWYYGYKTIAPFCSIGFDGLVGEDRFVGDGSWTLDKVTKEEFWVKLGRPSWGLRHIQVPEKGRAHLLHHVIDELLDGSRMYQYAMSCLDEEERLAILSPRLGLEFKPTPRPFLAYPGDSELTQVQKHLRAMLHMEPMSYIRPTLTISPSEPTVVEAASRLMRRKDFDTPIALRSILLWQARYLISRGFRGEIVLASVLLDTLDNCSFDRAGRRTRFIVPVWEFMEALLPQDALTQVIHSSRFCANGNPTSKFAEMFRGSTMYVTHFVRALDFGVLRRDILMRYIVRGAGIICSSKEGHIDLVLPFLYSGNRLTMTNVSAVLVRIQDTIANDDTSHLAVIDEMDPYTLGVFPQEEALPIIRILVDVSYMKVQARQTDTSNAEPPSQVVLHHRCPYDSSERQGNQSLLPYTSLDVSCRGVSSKTFRAIEPDRDSIYTKMLELILLDDTRDRLEEDEDYVLRADMLSSSAMTMWPGATSQDESWSSFVQI</sequence>
<dbReference type="Proteomes" id="UP000016930">
    <property type="component" value="Unassembled WGS sequence"/>
</dbReference>
<proteinExistence type="predicted"/>